<dbReference type="EMBL" id="HBGV01012061">
    <property type="protein sequence ID" value="CAD9499478.1"/>
    <property type="molecule type" value="Transcribed_RNA"/>
</dbReference>
<reference evidence="1" key="1">
    <citation type="submission" date="2021-01" db="EMBL/GenBank/DDBJ databases">
        <authorList>
            <person name="Corre E."/>
            <person name="Pelletier E."/>
            <person name="Niang G."/>
            <person name="Scheremetjew M."/>
            <person name="Finn R."/>
            <person name="Kale V."/>
            <person name="Holt S."/>
            <person name="Cochrane G."/>
            <person name="Meng A."/>
            <person name="Brown T."/>
            <person name="Cohen L."/>
        </authorList>
    </citation>
    <scope>NUCLEOTIDE SEQUENCE</scope>
    <source>
        <strain evidence="1">CCMP826</strain>
    </source>
</reference>
<proteinExistence type="predicted"/>
<evidence type="ECO:0000313" key="1">
    <source>
        <dbReference type="EMBL" id="CAD9499478.1"/>
    </source>
</evidence>
<accession>A0A7S2MSE9</accession>
<organism evidence="1">
    <name type="scientific">Helicotheca tamesis</name>
    <dbReference type="NCBI Taxonomy" id="374047"/>
    <lineage>
        <taxon>Eukaryota</taxon>
        <taxon>Sar</taxon>
        <taxon>Stramenopiles</taxon>
        <taxon>Ochrophyta</taxon>
        <taxon>Bacillariophyta</taxon>
        <taxon>Mediophyceae</taxon>
        <taxon>Lithodesmiophycidae</taxon>
        <taxon>Lithodesmiales</taxon>
        <taxon>Lithodesmiaceae</taxon>
        <taxon>Helicotheca</taxon>
    </lineage>
</organism>
<protein>
    <submittedName>
        <fullName evidence="1">Uncharacterized protein</fullName>
    </submittedName>
</protein>
<gene>
    <name evidence="1" type="ORF">HTAM1171_LOCUS7392</name>
</gene>
<name>A0A7S2MSE9_9STRA</name>
<sequence length="270" mass="31085">MIDAVDQHSWQHDRHHSKEIVSMSDSFDIDDTGSHTQPYCDDHTYDMDMVFDDSQATYNEDNHTNMSKEELGQIENIWLDSSNNNLSRRNSIGSQHFECDWWDILGSEINTESSSIEYSENDSNMVDVVVSEDKDKSSQEGLTTFTTTDITLSQVISPDIDLLPRNHDHCAAPSERRNSDISLDESRTAAAFDSFRTAMVQSQYSKRIIQDWDQMMGLSRVHSRTMMKSEKSRKKLYENVLPSLSELFCQQSRLVASDNRLQRNKLLVSH</sequence>
<dbReference type="AlphaFoldDB" id="A0A7S2MSE9"/>